<evidence type="ECO:0000313" key="5">
    <source>
        <dbReference type="EMBL" id="KRX25438.1"/>
    </source>
</evidence>
<accession>A0A0V0SFA0</accession>
<comment type="similarity">
    <text evidence="2">Belongs to the peptidase S1 family. CLIP subfamily.</text>
</comment>
<evidence type="ECO:0000256" key="3">
    <source>
        <dbReference type="SAM" id="SignalP"/>
    </source>
</evidence>
<dbReference type="OrthoDB" id="5915470at2759"/>
<organism evidence="5 6">
    <name type="scientific">Trichinella nelsoni</name>
    <dbReference type="NCBI Taxonomy" id="6336"/>
    <lineage>
        <taxon>Eukaryota</taxon>
        <taxon>Metazoa</taxon>
        <taxon>Ecdysozoa</taxon>
        <taxon>Nematoda</taxon>
        <taxon>Enoplea</taxon>
        <taxon>Dorylaimia</taxon>
        <taxon>Trichinellida</taxon>
        <taxon>Trichinellidae</taxon>
        <taxon>Trichinella</taxon>
    </lineage>
</organism>
<keyword evidence="6" id="KW-1185">Reference proteome</keyword>
<dbReference type="STRING" id="6336.A0A0V0SFA0"/>
<dbReference type="InterPro" id="IPR009003">
    <property type="entry name" value="Peptidase_S1_PA"/>
</dbReference>
<sequence length="253" mass="27958">MLIYILLFIFQCQVAFAGSSTAGLALTLSQLAKAEEFSVPNVFPWLALIETPKRRCSGVLIESQVIPPEEFILTSSDCVLMEQYLRTPKRVQVEFPALVKIKIGQKKYQAKSIYVSRDGKIALIELREKVRGANPIKLPAAGIKLPTSVCYAAYYARRGDSFYPFRDRIEHPEDCQVEGDTISCGPFKSEQTLSNGSPLMCQGNDARWTLYGILSDNETTEKAIGKSVYLPASNYTEFISSASIGALQPAPSL</sequence>
<dbReference type="Proteomes" id="UP000054630">
    <property type="component" value="Unassembled WGS sequence"/>
</dbReference>
<evidence type="ECO:0000256" key="1">
    <source>
        <dbReference type="ARBA" id="ARBA00023157"/>
    </source>
</evidence>
<feature type="domain" description="Peptidase S1" evidence="4">
    <location>
        <begin position="16"/>
        <end position="244"/>
    </location>
</feature>
<dbReference type="Pfam" id="PF00089">
    <property type="entry name" value="Trypsin"/>
    <property type="match status" value="1"/>
</dbReference>
<dbReference type="EMBL" id="JYDL01000012">
    <property type="protein sequence ID" value="KRX25438.1"/>
    <property type="molecule type" value="Genomic_DNA"/>
</dbReference>
<dbReference type="Gene3D" id="2.40.10.10">
    <property type="entry name" value="Trypsin-like serine proteases"/>
    <property type="match status" value="1"/>
</dbReference>
<feature type="chain" id="PRO_5006868746" description="Peptidase S1 domain-containing protein" evidence="3">
    <location>
        <begin position="18"/>
        <end position="253"/>
    </location>
</feature>
<name>A0A0V0SFA0_9BILA</name>
<proteinExistence type="inferred from homology"/>
<evidence type="ECO:0000259" key="4">
    <source>
        <dbReference type="PROSITE" id="PS50240"/>
    </source>
</evidence>
<protein>
    <recommendedName>
        <fullName evidence="4">Peptidase S1 domain-containing protein</fullName>
    </recommendedName>
</protein>
<dbReference type="SUPFAM" id="SSF50494">
    <property type="entry name" value="Trypsin-like serine proteases"/>
    <property type="match status" value="1"/>
</dbReference>
<comment type="caution">
    <text evidence="5">The sequence shown here is derived from an EMBL/GenBank/DDBJ whole genome shotgun (WGS) entry which is preliminary data.</text>
</comment>
<keyword evidence="1" id="KW-1015">Disulfide bond</keyword>
<dbReference type="InterPro" id="IPR001254">
    <property type="entry name" value="Trypsin_dom"/>
</dbReference>
<evidence type="ECO:0000256" key="2">
    <source>
        <dbReference type="ARBA" id="ARBA00024195"/>
    </source>
</evidence>
<evidence type="ECO:0000313" key="6">
    <source>
        <dbReference type="Proteomes" id="UP000054630"/>
    </source>
</evidence>
<keyword evidence="3" id="KW-0732">Signal</keyword>
<dbReference type="InterPro" id="IPR051487">
    <property type="entry name" value="Ser/Thr_Proteases_Immune/Dev"/>
</dbReference>
<dbReference type="PANTHER" id="PTHR24256">
    <property type="entry name" value="TRYPTASE-RELATED"/>
    <property type="match status" value="1"/>
</dbReference>
<dbReference type="GO" id="GO:0004252">
    <property type="term" value="F:serine-type endopeptidase activity"/>
    <property type="evidence" value="ECO:0007669"/>
    <property type="project" value="InterPro"/>
</dbReference>
<dbReference type="PROSITE" id="PS50240">
    <property type="entry name" value="TRYPSIN_DOM"/>
    <property type="match status" value="1"/>
</dbReference>
<dbReference type="AlphaFoldDB" id="A0A0V0SFA0"/>
<reference evidence="5 6" key="1">
    <citation type="submission" date="2015-01" db="EMBL/GenBank/DDBJ databases">
        <title>Evolution of Trichinella species and genotypes.</title>
        <authorList>
            <person name="Korhonen P.K."/>
            <person name="Edoardo P."/>
            <person name="Giuseppe L.R."/>
            <person name="Gasser R.B."/>
        </authorList>
    </citation>
    <scope>NUCLEOTIDE SEQUENCE [LARGE SCALE GENOMIC DNA]</scope>
    <source>
        <strain evidence="5">ISS37</strain>
    </source>
</reference>
<feature type="signal peptide" evidence="3">
    <location>
        <begin position="1"/>
        <end position="17"/>
    </location>
</feature>
<dbReference type="GO" id="GO:0006508">
    <property type="term" value="P:proteolysis"/>
    <property type="evidence" value="ECO:0007669"/>
    <property type="project" value="InterPro"/>
</dbReference>
<gene>
    <name evidence="5" type="ORF">T07_11188</name>
</gene>
<dbReference type="InterPro" id="IPR043504">
    <property type="entry name" value="Peptidase_S1_PA_chymotrypsin"/>
</dbReference>